<accession>A0ABU2YBC5</accession>
<feature type="non-terminal residue" evidence="1">
    <location>
        <position position="299"/>
    </location>
</feature>
<evidence type="ECO:0000313" key="2">
    <source>
        <dbReference type="Proteomes" id="UP001252186"/>
    </source>
</evidence>
<feature type="non-terminal residue" evidence="1">
    <location>
        <position position="1"/>
    </location>
</feature>
<evidence type="ECO:0000313" key="1">
    <source>
        <dbReference type="EMBL" id="MDT0554353.1"/>
    </source>
</evidence>
<keyword evidence="2" id="KW-1185">Reference proteome</keyword>
<reference evidence="1 2" key="1">
    <citation type="submission" date="2023-09" db="EMBL/GenBank/DDBJ databases">
        <authorList>
            <person name="Rey-Velasco X."/>
        </authorList>
    </citation>
    <scope>NUCLEOTIDE SEQUENCE [LARGE SCALE GENOMIC DNA]</scope>
    <source>
        <strain evidence="1 2">P050</strain>
    </source>
</reference>
<gene>
    <name evidence="1" type="ORF">RM519_13935</name>
</gene>
<organism evidence="1 2">
    <name type="scientific">Urechidicola vernalis</name>
    <dbReference type="NCBI Taxonomy" id="3075600"/>
    <lineage>
        <taxon>Bacteria</taxon>
        <taxon>Pseudomonadati</taxon>
        <taxon>Bacteroidota</taxon>
        <taxon>Flavobacteriia</taxon>
        <taxon>Flavobacteriales</taxon>
        <taxon>Flavobacteriaceae</taxon>
        <taxon>Urechidicola</taxon>
    </lineage>
</organism>
<name>A0ABU2YBC5_9FLAO</name>
<sequence>YQGGYAIYKKSGGLPAVTRIDDPNSPPISTGGAGNSNYGIPGRYVPVAQGFYVISSNSGGKVVFKNSQRDFQREQGNSESIFIKGVTKKEESEKEAVSVKQRIRLGFESPDGFHRQVLVAFLEGATDGYDQMYDAWSLDELKNDAFFYVEEERFIIQAFGEFRKDREIPLYVRIDEANDGGLQKFMIDGLENISDDVEIYIKDNYNDGETYDIRNMSSFEIALEAGEYTDRFSLVFQSRLSRLDEIERIDDGVLIFMDNDNDKINIHKTAELDFKKVTLFNYIGQQIRVWDRELTERET</sequence>
<dbReference type="Proteomes" id="UP001252186">
    <property type="component" value="Unassembled WGS sequence"/>
</dbReference>
<dbReference type="EMBL" id="JAVRHV010000023">
    <property type="protein sequence ID" value="MDT0554353.1"/>
    <property type="molecule type" value="Genomic_DNA"/>
</dbReference>
<protein>
    <submittedName>
        <fullName evidence="1">Uncharacterized protein</fullName>
    </submittedName>
</protein>
<comment type="caution">
    <text evidence="1">The sequence shown here is derived from an EMBL/GenBank/DDBJ whole genome shotgun (WGS) entry which is preliminary data.</text>
</comment>
<proteinExistence type="predicted"/>